<dbReference type="Gene3D" id="4.10.240.10">
    <property type="entry name" value="Zn(2)-C6 fungal-type DNA-binding domain"/>
    <property type="match status" value="1"/>
</dbReference>
<dbReference type="GO" id="GO:0005634">
    <property type="term" value="C:nucleus"/>
    <property type="evidence" value="ECO:0007669"/>
    <property type="project" value="UniProtKB-SubCell"/>
</dbReference>
<protein>
    <recommendedName>
        <fullName evidence="9">Zn(2)-C6 fungal-type domain-containing protein</fullName>
    </recommendedName>
</protein>
<feature type="compositionally biased region" description="Polar residues" evidence="8">
    <location>
        <begin position="748"/>
        <end position="760"/>
    </location>
</feature>
<dbReference type="InterPro" id="IPR051615">
    <property type="entry name" value="Transcr_Regulatory_Elem"/>
</dbReference>
<evidence type="ECO:0000256" key="2">
    <source>
        <dbReference type="ARBA" id="ARBA00022723"/>
    </source>
</evidence>
<comment type="subcellular location">
    <subcellularLocation>
        <location evidence="1">Nucleus</location>
    </subcellularLocation>
</comment>
<dbReference type="PROSITE" id="PS00463">
    <property type="entry name" value="ZN2_CY6_FUNGAL_1"/>
    <property type="match status" value="1"/>
</dbReference>
<feature type="region of interest" description="Disordered" evidence="8">
    <location>
        <begin position="737"/>
        <end position="793"/>
    </location>
</feature>
<dbReference type="GO" id="GO:0000981">
    <property type="term" value="F:DNA-binding transcription factor activity, RNA polymerase II-specific"/>
    <property type="evidence" value="ECO:0007669"/>
    <property type="project" value="InterPro"/>
</dbReference>
<evidence type="ECO:0000256" key="5">
    <source>
        <dbReference type="ARBA" id="ARBA00023125"/>
    </source>
</evidence>
<gene>
    <name evidence="10" type="ORF">C8A00DRAFT_19422</name>
</gene>
<proteinExistence type="predicted"/>
<feature type="domain" description="Zn(2)-C6 fungal-type" evidence="9">
    <location>
        <begin position="10"/>
        <end position="39"/>
    </location>
</feature>
<evidence type="ECO:0000259" key="9">
    <source>
        <dbReference type="PROSITE" id="PS50048"/>
    </source>
</evidence>
<feature type="compositionally biased region" description="Low complexity" evidence="8">
    <location>
        <begin position="123"/>
        <end position="143"/>
    </location>
</feature>
<evidence type="ECO:0000256" key="7">
    <source>
        <dbReference type="ARBA" id="ARBA00023242"/>
    </source>
</evidence>
<dbReference type="EMBL" id="MU857254">
    <property type="protein sequence ID" value="KAK4148811.1"/>
    <property type="molecule type" value="Genomic_DNA"/>
</dbReference>
<dbReference type="PANTHER" id="PTHR31313:SF4">
    <property type="entry name" value="CONIDIAL DEVELOPMENT PROTEIN FLUFFY"/>
    <property type="match status" value="1"/>
</dbReference>
<keyword evidence="6" id="KW-0804">Transcription</keyword>
<reference evidence="10" key="1">
    <citation type="journal article" date="2023" name="Mol. Phylogenet. Evol.">
        <title>Genome-scale phylogeny and comparative genomics of the fungal order Sordariales.</title>
        <authorList>
            <person name="Hensen N."/>
            <person name="Bonometti L."/>
            <person name="Westerberg I."/>
            <person name="Brannstrom I.O."/>
            <person name="Guillou S."/>
            <person name="Cros-Aarteil S."/>
            <person name="Calhoun S."/>
            <person name="Haridas S."/>
            <person name="Kuo A."/>
            <person name="Mondo S."/>
            <person name="Pangilinan J."/>
            <person name="Riley R."/>
            <person name="LaButti K."/>
            <person name="Andreopoulos B."/>
            <person name="Lipzen A."/>
            <person name="Chen C."/>
            <person name="Yan M."/>
            <person name="Daum C."/>
            <person name="Ng V."/>
            <person name="Clum A."/>
            <person name="Steindorff A."/>
            <person name="Ohm R.A."/>
            <person name="Martin F."/>
            <person name="Silar P."/>
            <person name="Natvig D.O."/>
            <person name="Lalanne C."/>
            <person name="Gautier V."/>
            <person name="Ament-Velasquez S.L."/>
            <person name="Kruys A."/>
            <person name="Hutchinson M.I."/>
            <person name="Powell A.J."/>
            <person name="Barry K."/>
            <person name="Miller A.N."/>
            <person name="Grigoriev I.V."/>
            <person name="Debuchy R."/>
            <person name="Gladieux P."/>
            <person name="Hiltunen Thoren M."/>
            <person name="Johannesson H."/>
        </authorList>
    </citation>
    <scope>NUCLEOTIDE SEQUENCE</scope>
    <source>
        <strain evidence="10">CBS 538.74</strain>
    </source>
</reference>
<dbReference type="PANTHER" id="PTHR31313">
    <property type="entry name" value="TY1 ENHANCER ACTIVATOR"/>
    <property type="match status" value="1"/>
</dbReference>
<evidence type="ECO:0000256" key="3">
    <source>
        <dbReference type="ARBA" id="ARBA00022833"/>
    </source>
</evidence>
<keyword evidence="7" id="KW-0539">Nucleus</keyword>
<dbReference type="GO" id="GO:0008270">
    <property type="term" value="F:zinc ion binding"/>
    <property type="evidence" value="ECO:0007669"/>
    <property type="project" value="InterPro"/>
</dbReference>
<evidence type="ECO:0000256" key="4">
    <source>
        <dbReference type="ARBA" id="ARBA00023015"/>
    </source>
</evidence>
<keyword evidence="2" id="KW-0479">Metal-binding</keyword>
<organism evidence="10 11">
    <name type="scientific">Chaetomidium leptoderma</name>
    <dbReference type="NCBI Taxonomy" id="669021"/>
    <lineage>
        <taxon>Eukaryota</taxon>
        <taxon>Fungi</taxon>
        <taxon>Dikarya</taxon>
        <taxon>Ascomycota</taxon>
        <taxon>Pezizomycotina</taxon>
        <taxon>Sordariomycetes</taxon>
        <taxon>Sordariomycetidae</taxon>
        <taxon>Sordariales</taxon>
        <taxon>Chaetomiaceae</taxon>
        <taxon>Chaetomidium</taxon>
    </lineage>
</organism>
<keyword evidence="4" id="KW-0805">Transcription regulation</keyword>
<dbReference type="SMART" id="SM00066">
    <property type="entry name" value="GAL4"/>
    <property type="match status" value="1"/>
</dbReference>
<feature type="region of interest" description="Disordered" evidence="8">
    <location>
        <begin position="624"/>
        <end position="657"/>
    </location>
</feature>
<dbReference type="Pfam" id="PF00172">
    <property type="entry name" value="Zn_clus"/>
    <property type="match status" value="1"/>
</dbReference>
<accession>A0AAN6VDD2</accession>
<feature type="region of interest" description="Disordered" evidence="8">
    <location>
        <begin position="109"/>
        <end position="150"/>
    </location>
</feature>
<dbReference type="CDD" id="cd00067">
    <property type="entry name" value="GAL4"/>
    <property type="match status" value="1"/>
</dbReference>
<dbReference type="CDD" id="cd12148">
    <property type="entry name" value="fungal_TF_MHR"/>
    <property type="match status" value="1"/>
</dbReference>
<feature type="compositionally biased region" description="Polar residues" evidence="8">
    <location>
        <begin position="587"/>
        <end position="600"/>
    </location>
</feature>
<feature type="compositionally biased region" description="Polar residues" evidence="8">
    <location>
        <begin position="648"/>
        <end position="657"/>
    </location>
</feature>
<dbReference type="AlphaFoldDB" id="A0AAN6VDD2"/>
<dbReference type="InterPro" id="IPR001138">
    <property type="entry name" value="Zn2Cys6_DnaBD"/>
</dbReference>
<evidence type="ECO:0000313" key="11">
    <source>
        <dbReference type="Proteomes" id="UP001302745"/>
    </source>
</evidence>
<dbReference type="GO" id="GO:0003677">
    <property type="term" value="F:DNA binding"/>
    <property type="evidence" value="ECO:0007669"/>
    <property type="project" value="UniProtKB-KW"/>
</dbReference>
<dbReference type="Proteomes" id="UP001302745">
    <property type="component" value="Unassembled WGS sequence"/>
</dbReference>
<keyword evidence="5" id="KW-0238">DNA-binding</keyword>
<dbReference type="InterPro" id="IPR036864">
    <property type="entry name" value="Zn2-C6_fun-type_DNA-bd_sf"/>
</dbReference>
<keyword evidence="3" id="KW-0862">Zinc</keyword>
<evidence type="ECO:0000256" key="6">
    <source>
        <dbReference type="ARBA" id="ARBA00023163"/>
    </source>
</evidence>
<evidence type="ECO:0000256" key="8">
    <source>
        <dbReference type="SAM" id="MobiDB-lite"/>
    </source>
</evidence>
<evidence type="ECO:0000256" key="1">
    <source>
        <dbReference type="ARBA" id="ARBA00004123"/>
    </source>
</evidence>
<feature type="region of interest" description="Disordered" evidence="8">
    <location>
        <begin position="551"/>
        <end position="608"/>
    </location>
</feature>
<feature type="compositionally biased region" description="Basic and acidic residues" evidence="8">
    <location>
        <begin position="770"/>
        <end position="783"/>
    </location>
</feature>
<dbReference type="PROSITE" id="PS50048">
    <property type="entry name" value="ZN2_CY6_FUNGAL_2"/>
    <property type="match status" value="1"/>
</dbReference>
<sequence>MPRQHLTPNACLVCRKKRTKCDGQQPCRRCRLRGEECAYEDKKWRTKDHLRSEIERLRTEQRQGHALLRALTNNDPERWDMVLGRMRAGDPPETIAEWILVHSSRRLSGASSRSPRASDDDTSAAAPSRGSAAAGTSSATPRRFSFDPQPSIFPPGLYMLPPEVPRRQYFPPPESLVDPIPHTWTKVTSDTRLVQRLLTRFFASSLPYLSLVSQRHFIQDFREGKPRYCSEALVNAVLGMACKAATAASQLVSRVSFGDAFMGEAKGLLAKEKDHVNLPCVQALGVLAMAEMAQGNEEEASDLARGSVKACIRLILQTQQRDHELDDDFKTVRALAYCGGFSLIRVLRLLTGDLEPKTGPLFMRMYPDTGHVGDDNPEARVERGISLQVRFFTELQYCPPLARFIFEVTEAAHTFSSYNYSKAMTASDLDGAFNKCIRYHREATDSAVFNSDAKPDTFLAHIWYNFCLLSLLQPFVTSSASLVDGLPSSLSGDATPRTVCQQASEAIISLTSTYQTRCFLSYLPPLLPYMVFAAVLHQRSLITERHPRAQLVGSPEPLSPGPMYDPSYSISSTRPNMPQAGDPFATTEPSSPTLAMQTPRSAGRRNSVLSASSTCFSTDDQARRPSICSFSSGTTSDMDDPWSPSEGPDTQQSDALPTFTSQPADLVTIGSLQLASMGAQHPGAAEAAHLLRTASSTTTRDAAGGLNLYSMPILPPGVLDGDSGLPVGLGLGLQTSASPATGGCEATPTDSTRGSASTSKLDYGVSIQPTERRPRASFPDKIRQPPAQLLFGK</sequence>
<name>A0AAN6VDD2_9PEZI</name>
<keyword evidence="11" id="KW-1185">Reference proteome</keyword>
<dbReference type="SUPFAM" id="SSF57701">
    <property type="entry name" value="Zn2/Cys6 DNA-binding domain"/>
    <property type="match status" value="1"/>
</dbReference>
<reference evidence="10" key="2">
    <citation type="submission" date="2023-05" db="EMBL/GenBank/DDBJ databases">
        <authorList>
            <consortium name="Lawrence Berkeley National Laboratory"/>
            <person name="Steindorff A."/>
            <person name="Hensen N."/>
            <person name="Bonometti L."/>
            <person name="Westerberg I."/>
            <person name="Brannstrom I.O."/>
            <person name="Guillou S."/>
            <person name="Cros-Aarteil S."/>
            <person name="Calhoun S."/>
            <person name="Haridas S."/>
            <person name="Kuo A."/>
            <person name="Mondo S."/>
            <person name="Pangilinan J."/>
            <person name="Riley R."/>
            <person name="Labutti K."/>
            <person name="Andreopoulos B."/>
            <person name="Lipzen A."/>
            <person name="Chen C."/>
            <person name="Yanf M."/>
            <person name="Daum C."/>
            <person name="Ng V."/>
            <person name="Clum A."/>
            <person name="Ohm R."/>
            <person name="Martin F."/>
            <person name="Silar P."/>
            <person name="Natvig D."/>
            <person name="Lalanne C."/>
            <person name="Gautier V."/>
            <person name="Ament-Velasquez S.L."/>
            <person name="Kruys A."/>
            <person name="Hutchinson M.I."/>
            <person name="Powell A.J."/>
            <person name="Barry K."/>
            <person name="Miller A.N."/>
            <person name="Grigoriev I.V."/>
            <person name="Debuchy R."/>
            <person name="Gladieux P."/>
            <person name="Thoren M.H."/>
            <person name="Johannesson H."/>
        </authorList>
    </citation>
    <scope>NUCLEOTIDE SEQUENCE</scope>
    <source>
        <strain evidence="10">CBS 538.74</strain>
    </source>
</reference>
<evidence type="ECO:0000313" key="10">
    <source>
        <dbReference type="EMBL" id="KAK4148811.1"/>
    </source>
</evidence>
<comment type="caution">
    <text evidence="10">The sequence shown here is derived from an EMBL/GenBank/DDBJ whole genome shotgun (WGS) entry which is preliminary data.</text>
</comment>